<evidence type="ECO:0000313" key="2">
    <source>
        <dbReference type="EMBL" id="CAB4179199.1"/>
    </source>
</evidence>
<dbReference type="EMBL" id="LR796893">
    <property type="protein sequence ID" value="CAB4173112.1"/>
    <property type="molecule type" value="Genomic_DNA"/>
</dbReference>
<reference evidence="2" key="1">
    <citation type="submission" date="2020-05" db="EMBL/GenBank/DDBJ databases">
        <authorList>
            <person name="Chiriac C."/>
            <person name="Salcher M."/>
            <person name="Ghai R."/>
            <person name="Kavagutti S V."/>
        </authorList>
    </citation>
    <scope>NUCLEOTIDE SEQUENCE</scope>
</reference>
<accession>A0A6J5Q4Q2</accession>
<protein>
    <submittedName>
        <fullName evidence="2">Uncharacterized protein</fullName>
    </submittedName>
</protein>
<organism evidence="2">
    <name type="scientific">uncultured Caudovirales phage</name>
    <dbReference type="NCBI Taxonomy" id="2100421"/>
    <lineage>
        <taxon>Viruses</taxon>
        <taxon>Duplodnaviria</taxon>
        <taxon>Heunggongvirae</taxon>
        <taxon>Uroviricota</taxon>
        <taxon>Caudoviricetes</taxon>
        <taxon>Peduoviridae</taxon>
        <taxon>Maltschvirus</taxon>
        <taxon>Maltschvirus maltsch</taxon>
    </lineage>
</organism>
<dbReference type="EMBL" id="LR796976">
    <property type="protein sequence ID" value="CAB4179199.1"/>
    <property type="molecule type" value="Genomic_DNA"/>
</dbReference>
<sequence>MATINPFMPPINYATDVQSPFESALGGFKIGAGIAEIQAAQQKRDLDIKAQQEAKKRQTELADLYKNPNASSADFERLAPFLPKEQAETALKGFEAKTKREQDTDLRNGAQVYSAIKSGQPNIAIQMLTDQAAALRNGGRENEAKAAEAAVQAIELNPTAAQITVGLYMARLPGGTGYLEAADKALSTIRLEAQAPAELRQKIAAADKAESDAVTAIATADNAQDKAKAEAALAKAQADTAAIKLEYARTNEVLDVQSKGEQLGLTRAQIGSALATTKKLGVETQKAALELEALKATDGVDPAKVFDQEEKLRKEYQSRTKVYGELGSTYANIASSAKAQTGPGDIALITGFMKMLDPGSVVRETEFATARDTAGLYTRLENSLKKAENGQFLQAKQRNEFVSLAKQYLDSAQKKAGEDKKALGVVVKNYKLNPENVFGPETVAPPETPSPNSVTVNGQTYTRPANFTDVQWNAYKQSMGVQ</sequence>
<evidence type="ECO:0000313" key="1">
    <source>
        <dbReference type="EMBL" id="CAB4173112.1"/>
    </source>
</evidence>
<proteinExistence type="predicted"/>
<name>A0A6J5Q4Q2_9CAUD</name>
<gene>
    <name evidence="2" type="ORF">UFOVP1024_47</name>
    <name evidence="1" type="ORF">UFOVP949_26</name>
</gene>